<dbReference type="Pfam" id="PF00233">
    <property type="entry name" value="PDEase_I"/>
    <property type="match status" value="1"/>
</dbReference>
<comment type="pathway">
    <text evidence="3">Purine metabolism; 3',5'-cyclic AMP degradation; AMP from 3',5'-cyclic AMP: step 1/1.</text>
</comment>
<dbReference type="SMART" id="SM00471">
    <property type="entry name" value="HDc"/>
    <property type="match status" value="1"/>
</dbReference>
<evidence type="ECO:0000313" key="25">
    <source>
        <dbReference type="Proteomes" id="UP000472241"/>
    </source>
</evidence>
<evidence type="ECO:0000313" key="24">
    <source>
        <dbReference type="Ensembl" id="ENSLCNP00005009023.1"/>
    </source>
</evidence>
<feature type="binding site" evidence="21">
    <location>
        <position position="661"/>
    </location>
    <ligand>
        <name>Zn(2+)</name>
        <dbReference type="ChEBI" id="CHEBI:29105"/>
        <label>1</label>
    </ligand>
</feature>
<evidence type="ECO:0000256" key="20">
    <source>
        <dbReference type="PIRSR" id="PIRSR623088-2"/>
    </source>
</evidence>
<evidence type="ECO:0000256" key="12">
    <source>
        <dbReference type="ARBA" id="ARBA00022741"/>
    </source>
</evidence>
<evidence type="ECO:0000256" key="14">
    <source>
        <dbReference type="ARBA" id="ARBA00022992"/>
    </source>
</evidence>
<sequence>MFFNVYLFLRERERETEHRQGRGLTDEKVKAYLSLHPQVLDEFVSESVSAETVEKWLKRKNNKPEGKISFGSNTNMQGRLDTGGDNQLLLYELSIIKIATKADGFALYFLGECNNVICVFTPPGIKEGKPRLIPAGPIAQGTTISAYVAKSRKTLLVEDILGDERFPRGTGLESGTRIQSVLCLPIVTAIGDLIGILELYRHWGKEAFCMSHQEVATANLAWASVASISHHSLWQVCRGLAKQTELNDFLLDVSKTYFDNIVAIDSLLEHIMIYAKNLVNADRCALFQVDHKNKELYSDLFDIGEEKEGKPVFKKTKEIRFSIEKGIAGQVARTGEVLNIPDAYADPRFNREVDLYTGYTTRNILCMPIVSRGSVIGVVQMVNKLSGSAFSKTDENNFKMFAVFCALALHCANMYHRIRHSECIYRVTMEKLSYHSICTAEEWQGLMHFNLPVRLCKEIELFHFDIGPFENMWPGIFVYMVHRSCGTSCFELEKLCRFIMSVKKNYRRVPYHNWKHAVTVAHCMYAILQNNHGLFTDLERKGLLIACLCHDLDHRGFSNSYLQKFDHPLAALYSTSTMEQHHFSQTVSILQLEGHNIFSTLSSSEYEQVLEIIRKAIIATDLALYFGNRKQLEEMYQTGSLNLNNQSHRDRVIGLMMTACDLCSVTKLWPVTKLTANDIYAEFWAEGDEMKKLGIQPIPMMDRDKKDEVPQGQLGFYNAVAIPCYTTLTQIFPPTEPLLQACRYVPRCKPTVTHPGLRRL</sequence>
<dbReference type="Ensembl" id="ENSLCNT00005010137.1">
    <property type="protein sequence ID" value="ENSLCNP00005009023.1"/>
    <property type="gene ID" value="ENSLCNG00005005734.1"/>
</dbReference>
<feature type="active site" description="Proton donor" evidence="19">
    <location>
        <position position="512"/>
    </location>
</feature>
<dbReference type="PROSITE" id="PS00126">
    <property type="entry name" value="PDEASE_I_1"/>
    <property type="match status" value="1"/>
</dbReference>
<evidence type="ECO:0000256" key="21">
    <source>
        <dbReference type="PIRSR" id="PIRSR623088-3"/>
    </source>
</evidence>
<feature type="binding site" evidence="20">
    <location>
        <position position="551"/>
    </location>
    <ligand>
        <name>AMP</name>
        <dbReference type="ChEBI" id="CHEBI:456215"/>
    </ligand>
</feature>
<evidence type="ECO:0000256" key="8">
    <source>
        <dbReference type="ARBA" id="ARBA00022535"/>
    </source>
</evidence>
<evidence type="ECO:0000256" key="5">
    <source>
        <dbReference type="ARBA" id="ARBA00011738"/>
    </source>
</evidence>
<dbReference type="Gene3D" id="1.10.1300.10">
    <property type="entry name" value="3'5'-cyclic nucleotide phosphodiesterase, catalytic domain"/>
    <property type="match status" value="1"/>
</dbReference>
<accession>A0A667GLI2</accession>
<evidence type="ECO:0000259" key="23">
    <source>
        <dbReference type="PROSITE" id="PS51845"/>
    </source>
</evidence>
<feature type="binding site" evidence="20">
    <location>
        <begin position="512"/>
        <end position="516"/>
    </location>
    <ligand>
        <name>AMP</name>
        <dbReference type="ChEBI" id="CHEBI:456215"/>
    </ligand>
</feature>
<dbReference type="InterPro" id="IPR003018">
    <property type="entry name" value="GAF"/>
</dbReference>
<keyword evidence="25" id="KW-1185">Reference proteome</keyword>
<evidence type="ECO:0000256" key="13">
    <source>
        <dbReference type="ARBA" id="ARBA00022801"/>
    </source>
</evidence>
<comment type="pathway">
    <text evidence="16">Purine metabolism; 3',5'-cyclic GMP degradation; GMP from 3',5'-cyclic GMP: step 1/1.</text>
</comment>
<dbReference type="GO" id="GO:0004114">
    <property type="term" value="F:3',5'-cyclic-nucleotide phosphodiesterase activity"/>
    <property type="evidence" value="ECO:0007669"/>
    <property type="project" value="UniProtKB-EC"/>
</dbReference>
<keyword evidence="6" id="KW-0963">Cytoplasm</keyword>
<dbReference type="InterPro" id="IPR036971">
    <property type="entry name" value="PDEase_catalytic_dom_sf"/>
</dbReference>
<evidence type="ECO:0000256" key="9">
    <source>
        <dbReference type="ARBA" id="ARBA00022566"/>
    </source>
</evidence>
<dbReference type="PANTHER" id="PTHR11347">
    <property type="entry name" value="CYCLIC NUCLEOTIDE PHOSPHODIESTERASE"/>
    <property type="match status" value="1"/>
</dbReference>
<comment type="catalytic activity">
    <reaction evidence="1">
        <text>a nucleoside 3',5'-cyclic phosphate + H2O = a nucleoside 5'-phosphate + H(+)</text>
        <dbReference type="Rhea" id="RHEA:14653"/>
        <dbReference type="ChEBI" id="CHEBI:15377"/>
        <dbReference type="ChEBI" id="CHEBI:15378"/>
        <dbReference type="ChEBI" id="CHEBI:57867"/>
        <dbReference type="ChEBI" id="CHEBI:58464"/>
        <dbReference type="EC" id="3.1.4.17"/>
    </reaction>
</comment>
<dbReference type="FunFam" id="3.30.450.40:FF:000005">
    <property type="entry name" value="Phosphodiesterase"/>
    <property type="match status" value="1"/>
</dbReference>
<evidence type="ECO:0000256" key="2">
    <source>
        <dbReference type="ARBA" id="ARBA00004514"/>
    </source>
</evidence>
<evidence type="ECO:0000256" key="17">
    <source>
        <dbReference type="ARBA" id="ARBA00052062"/>
    </source>
</evidence>
<keyword evidence="12" id="KW-0547">Nucleotide-binding</keyword>
<dbReference type="InterPro" id="IPR023088">
    <property type="entry name" value="PDEase"/>
</dbReference>
<comment type="catalytic activity">
    <reaction evidence="18">
        <text>3',5'-cyclic AMP + H2O = AMP + H(+)</text>
        <dbReference type="Rhea" id="RHEA:25277"/>
        <dbReference type="ChEBI" id="CHEBI:15377"/>
        <dbReference type="ChEBI" id="CHEBI:15378"/>
        <dbReference type="ChEBI" id="CHEBI:58165"/>
        <dbReference type="ChEBI" id="CHEBI:456215"/>
    </reaction>
</comment>
<evidence type="ECO:0000256" key="3">
    <source>
        <dbReference type="ARBA" id="ARBA00004703"/>
    </source>
</evidence>
<feature type="binding site" evidence="21">
    <location>
        <position position="516"/>
    </location>
    <ligand>
        <name>Zn(2+)</name>
        <dbReference type="ChEBI" id="CHEBI:29105"/>
        <label>1</label>
    </ligand>
</feature>
<dbReference type="GO" id="GO:0007165">
    <property type="term" value="P:signal transduction"/>
    <property type="evidence" value="ECO:0007669"/>
    <property type="project" value="InterPro"/>
</dbReference>
<evidence type="ECO:0000256" key="4">
    <source>
        <dbReference type="ARBA" id="ARBA00007648"/>
    </source>
</evidence>
<evidence type="ECO:0000256" key="7">
    <source>
        <dbReference type="ARBA" id="ARBA00022533"/>
    </source>
</evidence>
<dbReference type="FunFam" id="3.30.450.40:FF:000011">
    <property type="entry name" value="Phosphodiesterase"/>
    <property type="match status" value="1"/>
</dbReference>
<comment type="subcellular location">
    <subcellularLocation>
        <location evidence="2">Cytoplasm</location>
        <location evidence="2">Cytosol</location>
    </subcellularLocation>
</comment>
<dbReference type="PRINTS" id="PR00387">
    <property type="entry name" value="PDIESTERASE1"/>
</dbReference>
<keyword evidence="14" id="KW-0142">cGMP-binding</keyword>
<feature type="binding site" evidence="20">
    <location>
        <position position="661"/>
    </location>
    <ligand>
        <name>AMP</name>
        <dbReference type="ChEBI" id="CHEBI:456215"/>
    </ligand>
</feature>
<evidence type="ECO:0000256" key="11">
    <source>
        <dbReference type="ARBA" id="ARBA00022737"/>
    </source>
</evidence>
<evidence type="ECO:0000256" key="6">
    <source>
        <dbReference type="ARBA" id="ARBA00022490"/>
    </source>
</evidence>
<organism evidence="24 25">
    <name type="scientific">Lynx canadensis</name>
    <name type="common">Canada lynx</name>
    <name type="synonym">Felis canadensis</name>
    <dbReference type="NCBI Taxonomy" id="61383"/>
    <lineage>
        <taxon>Eukaryota</taxon>
        <taxon>Metazoa</taxon>
        <taxon>Chordata</taxon>
        <taxon>Craniata</taxon>
        <taxon>Vertebrata</taxon>
        <taxon>Euteleostomi</taxon>
        <taxon>Mammalia</taxon>
        <taxon>Eutheria</taxon>
        <taxon>Laurasiatheria</taxon>
        <taxon>Carnivora</taxon>
        <taxon>Feliformia</taxon>
        <taxon>Felidae</taxon>
        <taxon>Felinae</taxon>
        <taxon>Lynx</taxon>
    </lineage>
</organism>
<keyword evidence="9" id="KW-0116">cAMP-binding</keyword>
<dbReference type="Gene3D" id="3.30.450.40">
    <property type="match status" value="2"/>
</dbReference>
<name>A0A667GLI2_LYNCA</name>
<evidence type="ECO:0000256" key="16">
    <source>
        <dbReference type="ARBA" id="ARBA00037913"/>
    </source>
</evidence>
<comment type="cofactor">
    <cofactor evidence="22">
        <name>a divalent metal cation</name>
        <dbReference type="ChEBI" id="CHEBI:60240"/>
    </cofactor>
    <text evidence="22">Binds 2 divalent metal cations per subunit. Site 1 may preferentially bind zinc ions, while site 2 has a preference for magnesium and/or manganese ions.</text>
</comment>
<dbReference type="InterPro" id="IPR002073">
    <property type="entry name" value="PDEase_catalytic_dom"/>
</dbReference>
<dbReference type="CDD" id="cd00077">
    <property type="entry name" value="HDc"/>
    <property type="match status" value="1"/>
</dbReference>
<comment type="subunit">
    <text evidence="5">Homodimer.</text>
</comment>
<dbReference type="GO" id="GO:0030552">
    <property type="term" value="F:cAMP binding"/>
    <property type="evidence" value="ECO:0007669"/>
    <property type="project" value="UniProtKB-KW"/>
</dbReference>
<keyword evidence="10 21" id="KW-0479">Metal-binding</keyword>
<feature type="binding site" evidence="21">
    <location>
        <position position="551"/>
    </location>
    <ligand>
        <name>Zn(2+)</name>
        <dbReference type="ChEBI" id="CHEBI:29105"/>
        <label>1</label>
    </ligand>
</feature>
<dbReference type="Pfam" id="PF01590">
    <property type="entry name" value="GAF"/>
    <property type="match status" value="2"/>
</dbReference>
<comment type="similarity">
    <text evidence="4 22">Belongs to the cyclic nucleotide phosphodiesterase family.</text>
</comment>
<dbReference type="SUPFAM" id="SSF55781">
    <property type="entry name" value="GAF domain-like"/>
    <property type="match status" value="2"/>
</dbReference>
<evidence type="ECO:0000256" key="1">
    <source>
        <dbReference type="ARBA" id="ARBA00001073"/>
    </source>
</evidence>
<feature type="binding site" evidence="20">
    <location>
        <position position="713"/>
    </location>
    <ligand>
        <name>AMP</name>
        <dbReference type="ChEBI" id="CHEBI:456215"/>
    </ligand>
</feature>
<keyword evidence="13 22" id="KW-0378">Hydrolase</keyword>
<feature type="domain" description="PDEase" evidence="23">
    <location>
        <begin position="439"/>
        <end position="756"/>
    </location>
</feature>
<evidence type="ECO:0000256" key="18">
    <source>
        <dbReference type="ARBA" id="ARBA00052881"/>
    </source>
</evidence>
<dbReference type="InterPro" id="IPR029016">
    <property type="entry name" value="GAF-like_dom_sf"/>
</dbReference>
<evidence type="ECO:0000256" key="22">
    <source>
        <dbReference type="RuleBase" id="RU363067"/>
    </source>
</evidence>
<reference evidence="24" key="1">
    <citation type="submission" date="2025-08" db="UniProtKB">
        <authorList>
            <consortium name="Ensembl"/>
        </authorList>
    </citation>
    <scope>IDENTIFICATION</scope>
</reference>
<keyword evidence="7" id="KW-0021">Allosteric enzyme</keyword>
<reference evidence="24" key="2">
    <citation type="submission" date="2025-09" db="UniProtKB">
        <authorList>
            <consortium name="Ensembl"/>
        </authorList>
    </citation>
    <scope>IDENTIFICATION</scope>
</reference>
<dbReference type="Proteomes" id="UP000472241">
    <property type="component" value="Unplaced"/>
</dbReference>
<dbReference type="InterPro" id="IPR023174">
    <property type="entry name" value="PDEase_CS"/>
</dbReference>
<evidence type="ECO:0000256" key="10">
    <source>
        <dbReference type="ARBA" id="ARBA00022723"/>
    </source>
</evidence>
<dbReference type="PROSITE" id="PS51845">
    <property type="entry name" value="PDEASE_I_2"/>
    <property type="match status" value="1"/>
</dbReference>
<dbReference type="FunFam" id="1.10.1300.10:FF:000007">
    <property type="entry name" value="Phosphodiesterase 10A"/>
    <property type="match status" value="1"/>
</dbReference>
<dbReference type="SMART" id="SM00065">
    <property type="entry name" value="GAF"/>
    <property type="match status" value="2"/>
</dbReference>
<keyword evidence="11" id="KW-0677">Repeat</keyword>
<evidence type="ECO:0000256" key="15">
    <source>
        <dbReference type="ARBA" id="ARBA00023149"/>
    </source>
</evidence>
<keyword evidence="8" id="KW-0140">cGMP</keyword>
<dbReference type="EC" id="3.1.4.-" evidence="22"/>
<proteinExistence type="inferred from homology"/>
<keyword evidence="15" id="KW-0114">cAMP</keyword>
<protein>
    <recommendedName>
        <fullName evidence="22">Phosphodiesterase</fullName>
        <ecNumber evidence="22">3.1.4.-</ecNumber>
    </recommendedName>
</protein>
<gene>
    <name evidence="24" type="primary">PDE10A</name>
</gene>
<evidence type="ECO:0000256" key="19">
    <source>
        <dbReference type="PIRSR" id="PIRSR623088-1"/>
    </source>
</evidence>
<dbReference type="AlphaFoldDB" id="A0A667GLI2"/>
<dbReference type="GO" id="GO:0030553">
    <property type="term" value="F:cGMP binding"/>
    <property type="evidence" value="ECO:0007669"/>
    <property type="project" value="UniProtKB-KW"/>
</dbReference>
<dbReference type="SUPFAM" id="SSF109604">
    <property type="entry name" value="HD-domain/PDEase-like"/>
    <property type="match status" value="1"/>
</dbReference>
<feature type="binding site" evidence="21">
    <location>
        <position position="551"/>
    </location>
    <ligand>
        <name>Zn(2+)</name>
        <dbReference type="ChEBI" id="CHEBI:29105"/>
        <label>2</label>
    </ligand>
</feature>
<feature type="binding site" evidence="21">
    <location>
        <position position="550"/>
    </location>
    <ligand>
        <name>Zn(2+)</name>
        <dbReference type="ChEBI" id="CHEBI:29105"/>
        <label>1</label>
    </ligand>
</feature>
<dbReference type="GO" id="GO:0005829">
    <property type="term" value="C:cytosol"/>
    <property type="evidence" value="ECO:0007669"/>
    <property type="project" value="UniProtKB-SubCell"/>
</dbReference>
<dbReference type="InterPro" id="IPR003607">
    <property type="entry name" value="HD/PDEase_dom"/>
</dbReference>
<comment type="catalytic activity">
    <reaction evidence="17">
        <text>3',5'-cyclic GMP + H2O = GMP + H(+)</text>
        <dbReference type="Rhea" id="RHEA:16957"/>
        <dbReference type="ChEBI" id="CHEBI:15377"/>
        <dbReference type="ChEBI" id="CHEBI:15378"/>
        <dbReference type="ChEBI" id="CHEBI:57746"/>
        <dbReference type="ChEBI" id="CHEBI:58115"/>
    </reaction>
</comment>
<dbReference type="GO" id="GO:0046872">
    <property type="term" value="F:metal ion binding"/>
    <property type="evidence" value="ECO:0007669"/>
    <property type="project" value="UniProtKB-KW"/>
</dbReference>